<name>A0AAN8G5U0_PATCE</name>
<dbReference type="AlphaFoldDB" id="A0AAN8G5U0"/>
<comment type="caution">
    <text evidence="1">The sequence shown here is derived from an EMBL/GenBank/DDBJ whole genome shotgun (WGS) entry which is preliminary data.</text>
</comment>
<evidence type="ECO:0000313" key="2">
    <source>
        <dbReference type="Proteomes" id="UP001347796"/>
    </source>
</evidence>
<gene>
    <name evidence="1" type="ORF">SNE40_022631</name>
</gene>
<proteinExistence type="predicted"/>
<accession>A0AAN8G5U0</accession>
<evidence type="ECO:0000313" key="1">
    <source>
        <dbReference type="EMBL" id="KAK6165778.1"/>
    </source>
</evidence>
<sequence>MDELSRGTVLSDSSGLFDSPEFDKPLSEVVYDDSKLFSIKVVTSSIIRESVAVIDKSSRELPVGDEEADGSSLLSTKEDSIDVLFAVDNPTQSLINNHITLHF</sequence>
<keyword evidence="2" id="KW-1185">Reference proteome</keyword>
<reference evidence="1 2" key="1">
    <citation type="submission" date="2024-01" db="EMBL/GenBank/DDBJ databases">
        <title>The genome of the rayed Mediterranean limpet Patella caerulea (Linnaeus, 1758).</title>
        <authorList>
            <person name="Anh-Thu Weber A."/>
            <person name="Halstead-Nussloch G."/>
        </authorList>
    </citation>
    <scope>NUCLEOTIDE SEQUENCE [LARGE SCALE GENOMIC DNA]</scope>
    <source>
        <strain evidence="1">AATW-2023a</strain>
        <tissue evidence="1">Whole specimen</tissue>
    </source>
</reference>
<protein>
    <submittedName>
        <fullName evidence="1">Uncharacterized protein</fullName>
    </submittedName>
</protein>
<dbReference type="EMBL" id="JAZGQO010000021">
    <property type="protein sequence ID" value="KAK6165778.1"/>
    <property type="molecule type" value="Genomic_DNA"/>
</dbReference>
<dbReference type="Proteomes" id="UP001347796">
    <property type="component" value="Unassembled WGS sequence"/>
</dbReference>
<organism evidence="1 2">
    <name type="scientific">Patella caerulea</name>
    <name type="common">Rayed Mediterranean limpet</name>
    <dbReference type="NCBI Taxonomy" id="87958"/>
    <lineage>
        <taxon>Eukaryota</taxon>
        <taxon>Metazoa</taxon>
        <taxon>Spiralia</taxon>
        <taxon>Lophotrochozoa</taxon>
        <taxon>Mollusca</taxon>
        <taxon>Gastropoda</taxon>
        <taxon>Patellogastropoda</taxon>
        <taxon>Patelloidea</taxon>
        <taxon>Patellidae</taxon>
        <taxon>Patella</taxon>
    </lineage>
</organism>